<dbReference type="Proteomes" id="UP000215181">
    <property type="component" value="Unassembled WGS sequence"/>
</dbReference>
<dbReference type="SMART" id="SM00052">
    <property type="entry name" value="EAL"/>
    <property type="match status" value="1"/>
</dbReference>
<name>A0A235EZ95_9RHOO</name>
<dbReference type="AlphaFoldDB" id="A0A235EZ95"/>
<dbReference type="PANTHER" id="PTHR33121:SF15">
    <property type="entry name" value="BLUE LIGHT- AND TEMPERATURE-REGULATED ANTIREPRESSOR BLUF"/>
    <property type="match status" value="1"/>
</dbReference>
<gene>
    <name evidence="2" type="ORF">CGK74_08780</name>
</gene>
<protein>
    <submittedName>
        <fullName evidence="2">Diguanylate phosphodiesterase</fullName>
    </submittedName>
</protein>
<evidence type="ECO:0000313" key="3">
    <source>
        <dbReference type="Proteomes" id="UP000215181"/>
    </source>
</evidence>
<reference evidence="2 3" key="1">
    <citation type="submission" date="2017-07" db="EMBL/GenBank/DDBJ databases">
        <title>Thauera sp. KNDSS-Mac4 genome sequence and assembly.</title>
        <authorList>
            <person name="Mayilraj S."/>
        </authorList>
    </citation>
    <scope>NUCLEOTIDE SEQUENCE [LARGE SCALE GENOMIC DNA]</scope>
    <source>
        <strain evidence="2 3">KNDSS-Mac4</strain>
    </source>
</reference>
<dbReference type="PROSITE" id="PS50883">
    <property type="entry name" value="EAL"/>
    <property type="match status" value="1"/>
</dbReference>
<dbReference type="PANTHER" id="PTHR33121">
    <property type="entry name" value="CYCLIC DI-GMP PHOSPHODIESTERASE PDEF"/>
    <property type="match status" value="1"/>
</dbReference>
<evidence type="ECO:0000259" key="1">
    <source>
        <dbReference type="PROSITE" id="PS50883"/>
    </source>
</evidence>
<dbReference type="InterPro" id="IPR050706">
    <property type="entry name" value="Cyclic-di-GMP_PDE-like"/>
</dbReference>
<comment type="caution">
    <text evidence="2">The sequence shown here is derived from an EMBL/GenBank/DDBJ whole genome shotgun (WGS) entry which is preliminary data.</text>
</comment>
<accession>A0A235EZ95</accession>
<dbReference type="InterPro" id="IPR001633">
    <property type="entry name" value="EAL_dom"/>
</dbReference>
<dbReference type="Pfam" id="PF00563">
    <property type="entry name" value="EAL"/>
    <property type="match status" value="1"/>
</dbReference>
<evidence type="ECO:0000313" key="2">
    <source>
        <dbReference type="EMBL" id="OYD54344.1"/>
    </source>
</evidence>
<dbReference type="SUPFAM" id="SSF141868">
    <property type="entry name" value="EAL domain-like"/>
    <property type="match status" value="1"/>
</dbReference>
<dbReference type="OrthoDB" id="9813903at2"/>
<dbReference type="Gene3D" id="3.20.20.450">
    <property type="entry name" value="EAL domain"/>
    <property type="match status" value="1"/>
</dbReference>
<dbReference type="CDD" id="cd01948">
    <property type="entry name" value="EAL"/>
    <property type="match status" value="1"/>
</dbReference>
<dbReference type="InterPro" id="IPR035919">
    <property type="entry name" value="EAL_sf"/>
</dbReference>
<organism evidence="2 3">
    <name type="scientific">Thauera propionica</name>
    <dbReference type="NCBI Taxonomy" id="2019431"/>
    <lineage>
        <taxon>Bacteria</taxon>
        <taxon>Pseudomonadati</taxon>
        <taxon>Pseudomonadota</taxon>
        <taxon>Betaproteobacteria</taxon>
        <taxon>Rhodocyclales</taxon>
        <taxon>Zoogloeaceae</taxon>
        <taxon>Thauera</taxon>
    </lineage>
</organism>
<proteinExistence type="predicted"/>
<sequence>MSNTQAPAPSPCSRDGETPVGGCNRCRGLAPLDFDFSMAFQPIVDVRSDVVWAWEALVRGPQGEGAGSILSRITEDNRYQFDQHCRIRAIELAHGLGIPARLSINFLPNAVYEPRACIRATIEAANRVGFPLERLQFEITEVEEVRNDGHLRRIVEEYRAIGFGTAIDDFGAGYAGLNLLTHFQPDVLKIDMNLVRGIDQDRTRRLIVRNLVQLAGELPCTLIAEGIETPDEARCLADLGITLHQGYAYARPGFESLPQPDMAMLEKVKAG</sequence>
<keyword evidence="3" id="KW-1185">Reference proteome</keyword>
<feature type="domain" description="EAL" evidence="1">
    <location>
        <begin position="19"/>
        <end position="266"/>
    </location>
</feature>
<dbReference type="GO" id="GO:0071111">
    <property type="term" value="F:cyclic-guanylate-specific phosphodiesterase activity"/>
    <property type="evidence" value="ECO:0007669"/>
    <property type="project" value="InterPro"/>
</dbReference>
<dbReference type="EMBL" id="NOIH01000008">
    <property type="protein sequence ID" value="OYD54344.1"/>
    <property type="molecule type" value="Genomic_DNA"/>
</dbReference>